<dbReference type="Pfam" id="PF00656">
    <property type="entry name" value="Peptidase_C14"/>
    <property type="match status" value="1"/>
</dbReference>
<dbReference type="InterPro" id="IPR011600">
    <property type="entry name" value="Pept_C14_caspase"/>
</dbReference>
<name>A0A817WKB6_9BILA</name>
<dbReference type="InterPro" id="IPR029030">
    <property type="entry name" value="Caspase-like_dom_sf"/>
</dbReference>
<dbReference type="AlphaFoldDB" id="A0A817WKB6"/>
<evidence type="ECO:0000313" key="3">
    <source>
        <dbReference type="Proteomes" id="UP000663833"/>
    </source>
</evidence>
<feature type="domain" description="Peptidase C14 caspase" evidence="1">
    <location>
        <begin position="23"/>
        <end position="81"/>
    </location>
</feature>
<organism evidence="2 3">
    <name type="scientific">Rotaria socialis</name>
    <dbReference type="NCBI Taxonomy" id="392032"/>
    <lineage>
        <taxon>Eukaryota</taxon>
        <taxon>Metazoa</taxon>
        <taxon>Spiralia</taxon>
        <taxon>Gnathifera</taxon>
        <taxon>Rotifera</taxon>
        <taxon>Eurotatoria</taxon>
        <taxon>Bdelloidea</taxon>
        <taxon>Philodinida</taxon>
        <taxon>Philodinidae</taxon>
        <taxon>Rotaria</taxon>
    </lineage>
</organism>
<dbReference type="Proteomes" id="UP000663833">
    <property type="component" value="Unassembled WGS sequence"/>
</dbReference>
<proteinExistence type="predicted"/>
<accession>A0A817WKB6</accession>
<dbReference type="GO" id="GO:0006508">
    <property type="term" value="P:proteolysis"/>
    <property type="evidence" value="ECO:0007669"/>
    <property type="project" value="InterPro"/>
</dbReference>
<gene>
    <name evidence="2" type="ORF">LUA448_LOCUS13585</name>
</gene>
<comment type="caution">
    <text evidence="2">The sequence shown here is derived from an EMBL/GenBank/DDBJ whole genome shotgun (WGS) entry which is preliminary data.</text>
</comment>
<dbReference type="Gene3D" id="3.40.50.1460">
    <property type="match status" value="1"/>
</dbReference>
<sequence length="84" mass="9635">MPRDINLTFIDSYLIDIIEMSMKKALVIGNDYHENFQPLQSCVNDANDVYDALNAIGFHALRETNIPMKDMKAVTKEFIQCIQP</sequence>
<dbReference type="GO" id="GO:0004197">
    <property type="term" value="F:cysteine-type endopeptidase activity"/>
    <property type="evidence" value="ECO:0007669"/>
    <property type="project" value="InterPro"/>
</dbReference>
<evidence type="ECO:0000313" key="2">
    <source>
        <dbReference type="EMBL" id="CAF3356910.1"/>
    </source>
</evidence>
<protein>
    <recommendedName>
        <fullName evidence="1">Peptidase C14 caspase domain-containing protein</fullName>
    </recommendedName>
</protein>
<dbReference type="EMBL" id="CAJNYD010001637">
    <property type="protein sequence ID" value="CAF3356910.1"/>
    <property type="molecule type" value="Genomic_DNA"/>
</dbReference>
<dbReference type="SUPFAM" id="SSF52129">
    <property type="entry name" value="Caspase-like"/>
    <property type="match status" value="1"/>
</dbReference>
<reference evidence="2" key="1">
    <citation type="submission" date="2021-02" db="EMBL/GenBank/DDBJ databases">
        <authorList>
            <person name="Nowell W R."/>
        </authorList>
    </citation>
    <scope>NUCLEOTIDE SEQUENCE</scope>
</reference>
<feature type="non-terminal residue" evidence="2">
    <location>
        <position position="84"/>
    </location>
</feature>
<evidence type="ECO:0000259" key="1">
    <source>
        <dbReference type="Pfam" id="PF00656"/>
    </source>
</evidence>